<keyword evidence="3" id="KW-1185">Reference proteome</keyword>
<proteinExistence type="predicted"/>
<reference evidence="2 3" key="1">
    <citation type="journal article" date="2021" name="BMC Genomics">
        <title>Datura genome reveals duplications of psychoactive alkaloid biosynthetic genes and high mutation rate following tissue culture.</title>
        <authorList>
            <person name="Rajewski A."/>
            <person name="Carter-House D."/>
            <person name="Stajich J."/>
            <person name="Litt A."/>
        </authorList>
    </citation>
    <scope>NUCLEOTIDE SEQUENCE [LARGE SCALE GENOMIC DNA]</scope>
    <source>
        <strain evidence="2">AR-01</strain>
    </source>
</reference>
<protein>
    <submittedName>
        <fullName evidence="2">Uncharacterized protein</fullName>
    </submittedName>
</protein>
<dbReference type="Proteomes" id="UP000823775">
    <property type="component" value="Unassembled WGS sequence"/>
</dbReference>
<dbReference type="EMBL" id="JACEIK010000023">
    <property type="protein sequence ID" value="MCD7446885.1"/>
    <property type="molecule type" value="Genomic_DNA"/>
</dbReference>
<sequence length="329" mass="37847">MSSQWNTLMMYPGLTPDKDFIGVCDGICNILLLEILEEETVVHPFEIQDSETVSQYQMVQANVKGKIRNALLCKSVLFVVVVREGISYFQPIRLDLPKGKIDPRLSDLEGEGIKLNENVFTCMVLSPLNTPLIIVFSLEKQFDVFEAQGGEGGYSNLKKVRYGQMLHMQLYVVPDGGGSALCDPQEENVIYLSTHLGADYLKGMTELQPDYEAEEYEEHEEPDNEVEQYEEPDNEAEQYEEEYEELDNEAEQYEEYEEFEENEEFEDDNQNGEQDEDGNQYVYGEQDEDGNQYAYDEEYFTIWTCVKECDSHTPTEGCPCQAAWLMLIP</sequence>
<gene>
    <name evidence="2" type="ORF">HAX54_018856</name>
</gene>
<feature type="compositionally biased region" description="Acidic residues" evidence="1">
    <location>
        <begin position="213"/>
        <end position="278"/>
    </location>
</feature>
<organism evidence="2 3">
    <name type="scientific">Datura stramonium</name>
    <name type="common">Jimsonweed</name>
    <name type="synonym">Common thornapple</name>
    <dbReference type="NCBI Taxonomy" id="4076"/>
    <lineage>
        <taxon>Eukaryota</taxon>
        <taxon>Viridiplantae</taxon>
        <taxon>Streptophyta</taxon>
        <taxon>Embryophyta</taxon>
        <taxon>Tracheophyta</taxon>
        <taxon>Spermatophyta</taxon>
        <taxon>Magnoliopsida</taxon>
        <taxon>eudicotyledons</taxon>
        <taxon>Gunneridae</taxon>
        <taxon>Pentapetalae</taxon>
        <taxon>asterids</taxon>
        <taxon>lamiids</taxon>
        <taxon>Solanales</taxon>
        <taxon>Solanaceae</taxon>
        <taxon>Solanoideae</taxon>
        <taxon>Datureae</taxon>
        <taxon>Datura</taxon>
    </lineage>
</organism>
<evidence type="ECO:0000256" key="1">
    <source>
        <dbReference type="SAM" id="MobiDB-lite"/>
    </source>
</evidence>
<comment type="caution">
    <text evidence="2">The sequence shown here is derived from an EMBL/GenBank/DDBJ whole genome shotgun (WGS) entry which is preliminary data.</text>
</comment>
<accession>A0ABS8RLJ5</accession>
<evidence type="ECO:0000313" key="3">
    <source>
        <dbReference type="Proteomes" id="UP000823775"/>
    </source>
</evidence>
<feature type="region of interest" description="Disordered" evidence="1">
    <location>
        <begin position="213"/>
        <end position="289"/>
    </location>
</feature>
<evidence type="ECO:0000313" key="2">
    <source>
        <dbReference type="EMBL" id="MCD7446885.1"/>
    </source>
</evidence>
<name>A0ABS8RLJ5_DATST</name>